<protein>
    <submittedName>
        <fullName evidence="1">Uncharacterized protein</fullName>
    </submittedName>
</protein>
<accession>A0A0E9QEF2</accession>
<organism evidence="1">
    <name type="scientific">Anguilla anguilla</name>
    <name type="common">European freshwater eel</name>
    <name type="synonym">Muraena anguilla</name>
    <dbReference type="NCBI Taxonomy" id="7936"/>
    <lineage>
        <taxon>Eukaryota</taxon>
        <taxon>Metazoa</taxon>
        <taxon>Chordata</taxon>
        <taxon>Craniata</taxon>
        <taxon>Vertebrata</taxon>
        <taxon>Euteleostomi</taxon>
        <taxon>Actinopterygii</taxon>
        <taxon>Neopterygii</taxon>
        <taxon>Teleostei</taxon>
        <taxon>Anguilliformes</taxon>
        <taxon>Anguillidae</taxon>
        <taxon>Anguilla</taxon>
    </lineage>
</organism>
<reference evidence="1" key="2">
    <citation type="journal article" date="2015" name="Fish Shellfish Immunol.">
        <title>Early steps in the European eel (Anguilla anguilla)-Vibrio vulnificus interaction in the gills: Role of the RtxA13 toxin.</title>
        <authorList>
            <person name="Callol A."/>
            <person name="Pajuelo D."/>
            <person name="Ebbesson L."/>
            <person name="Teles M."/>
            <person name="MacKenzie S."/>
            <person name="Amaro C."/>
        </authorList>
    </citation>
    <scope>NUCLEOTIDE SEQUENCE</scope>
</reference>
<dbReference type="EMBL" id="GBXM01093862">
    <property type="protein sequence ID" value="JAH14715.1"/>
    <property type="molecule type" value="Transcribed_RNA"/>
</dbReference>
<proteinExistence type="predicted"/>
<reference evidence="1" key="1">
    <citation type="submission" date="2014-11" db="EMBL/GenBank/DDBJ databases">
        <authorList>
            <person name="Amaro Gonzalez C."/>
        </authorList>
    </citation>
    <scope>NUCLEOTIDE SEQUENCE</scope>
</reference>
<name>A0A0E9QEF2_ANGAN</name>
<evidence type="ECO:0000313" key="1">
    <source>
        <dbReference type="EMBL" id="JAH14715.1"/>
    </source>
</evidence>
<sequence>MSEGVCVECWMCSV</sequence>